<dbReference type="CDD" id="cd00037">
    <property type="entry name" value="CLECT"/>
    <property type="match status" value="1"/>
</dbReference>
<dbReference type="InterPro" id="IPR012337">
    <property type="entry name" value="RNaseH-like_sf"/>
</dbReference>
<organism evidence="4 5">
    <name type="scientific">Aldrovandia affinis</name>
    <dbReference type="NCBI Taxonomy" id="143900"/>
    <lineage>
        <taxon>Eukaryota</taxon>
        <taxon>Metazoa</taxon>
        <taxon>Chordata</taxon>
        <taxon>Craniata</taxon>
        <taxon>Vertebrata</taxon>
        <taxon>Euteleostomi</taxon>
        <taxon>Actinopterygii</taxon>
        <taxon>Neopterygii</taxon>
        <taxon>Teleostei</taxon>
        <taxon>Notacanthiformes</taxon>
        <taxon>Halosauridae</taxon>
        <taxon>Aldrovandia</taxon>
    </lineage>
</organism>
<accession>A0AAD7RBS5</accession>
<protein>
    <recommendedName>
        <fullName evidence="3">C-type lectin domain-containing protein</fullName>
    </recommendedName>
</protein>
<keyword evidence="5" id="KW-1185">Reference proteome</keyword>
<dbReference type="Proteomes" id="UP001221898">
    <property type="component" value="Unassembled WGS sequence"/>
</dbReference>
<feature type="region of interest" description="Disordered" evidence="2">
    <location>
        <begin position="175"/>
        <end position="200"/>
    </location>
</feature>
<dbReference type="PANTHER" id="PTHR45784">
    <property type="entry name" value="C-TYPE LECTIN DOMAIN FAMILY 20 MEMBER A-RELATED"/>
    <property type="match status" value="1"/>
</dbReference>
<dbReference type="InterPro" id="IPR018378">
    <property type="entry name" value="C-type_lectin_CS"/>
</dbReference>
<sequence length="391" mass="44210">MRLDLQECNLSRSTQASDIIQEILGSQLVIPNATRWNSTYHALERLKSFTSGGEGDLDEVCGRLDLPRFKEAEKTYISEYVMVLAPLALDLLQSDETAYYGVLLPTIATLIEKLQKIKRESKLQYCTPLVNALIGGVKQRFGYVFESRKCLMATACHPMFRMEYIVTEQKADTETGLREEVRRLQTPSTSPTADEEEDPPKAMEHSVYLLLLFSGLFTLCSCLSHRGGTEFRNWDYKGQPDNDGGNEHCAAMIPSGMWNDQPCDSKKSFICYDDNLILVRENKSWNEALSFCRQQHGDLVSVPTEQVQHWVNRRAQSASTAHVWLGLRFSCAMQFWFWVSVEDMCYENWAPGNETGECGHTGAVESGAGQQWVSLQETEQLNFICCKCGGI</sequence>
<evidence type="ECO:0000259" key="3">
    <source>
        <dbReference type="PROSITE" id="PS50041"/>
    </source>
</evidence>
<evidence type="ECO:0000313" key="5">
    <source>
        <dbReference type="Proteomes" id="UP001221898"/>
    </source>
</evidence>
<gene>
    <name evidence="4" type="ORF">AAFF_G00261680</name>
</gene>
<dbReference type="PANTHER" id="PTHR45784:SF3">
    <property type="entry name" value="C-TYPE LECTIN DOMAIN FAMILY 4 MEMBER K-LIKE-RELATED"/>
    <property type="match status" value="1"/>
</dbReference>
<name>A0AAD7RBS5_9TELE</name>
<dbReference type="Gene3D" id="3.10.100.10">
    <property type="entry name" value="Mannose-Binding Protein A, subunit A"/>
    <property type="match status" value="2"/>
</dbReference>
<reference evidence="4" key="1">
    <citation type="journal article" date="2023" name="Science">
        <title>Genome structures resolve the early diversification of teleost fishes.</title>
        <authorList>
            <person name="Parey E."/>
            <person name="Louis A."/>
            <person name="Montfort J."/>
            <person name="Bouchez O."/>
            <person name="Roques C."/>
            <person name="Iampietro C."/>
            <person name="Lluch J."/>
            <person name="Castinel A."/>
            <person name="Donnadieu C."/>
            <person name="Desvignes T."/>
            <person name="Floi Bucao C."/>
            <person name="Jouanno E."/>
            <person name="Wen M."/>
            <person name="Mejri S."/>
            <person name="Dirks R."/>
            <person name="Jansen H."/>
            <person name="Henkel C."/>
            <person name="Chen W.J."/>
            <person name="Zahm M."/>
            <person name="Cabau C."/>
            <person name="Klopp C."/>
            <person name="Thompson A.W."/>
            <person name="Robinson-Rechavi M."/>
            <person name="Braasch I."/>
            <person name="Lecointre G."/>
            <person name="Bobe J."/>
            <person name="Postlethwait J.H."/>
            <person name="Berthelot C."/>
            <person name="Roest Crollius H."/>
            <person name="Guiguen Y."/>
        </authorList>
    </citation>
    <scope>NUCLEOTIDE SEQUENCE</scope>
    <source>
        <strain evidence="4">NC1722</strain>
    </source>
</reference>
<feature type="domain" description="C-type lectin" evidence="3">
    <location>
        <begin position="228"/>
        <end position="272"/>
    </location>
</feature>
<dbReference type="SUPFAM" id="SSF56436">
    <property type="entry name" value="C-type lectin-like"/>
    <property type="match status" value="2"/>
</dbReference>
<keyword evidence="1" id="KW-1015">Disulfide bond</keyword>
<proteinExistence type="predicted"/>
<feature type="domain" description="C-type lectin" evidence="3">
    <location>
        <begin position="271"/>
        <end position="386"/>
    </location>
</feature>
<comment type="caution">
    <text evidence="4">The sequence shown here is derived from an EMBL/GenBank/DDBJ whole genome shotgun (WGS) entry which is preliminary data.</text>
</comment>
<dbReference type="SUPFAM" id="SSF53098">
    <property type="entry name" value="Ribonuclease H-like"/>
    <property type="match status" value="1"/>
</dbReference>
<evidence type="ECO:0000256" key="2">
    <source>
        <dbReference type="SAM" id="MobiDB-lite"/>
    </source>
</evidence>
<evidence type="ECO:0000313" key="4">
    <source>
        <dbReference type="EMBL" id="KAJ8377319.1"/>
    </source>
</evidence>
<dbReference type="Pfam" id="PF00059">
    <property type="entry name" value="Lectin_C"/>
    <property type="match status" value="2"/>
</dbReference>
<evidence type="ECO:0000256" key="1">
    <source>
        <dbReference type="ARBA" id="ARBA00023157"/>
    </source>
</evidence>
<dbReference type="PROSITE" id="PS50041">
    <property type="entry name" value="C_TYPE_LECTIN_2"/>
    <property type="match status" value="2"/>
</dbReference>
<dbReference type="InterPro" id="IPR016187">
    <property type="entry name" value="CTDL_fold"/>
</dbReference>
<dbReference type="PROSITE" id="PS00615">
    <property type="entry name" value="C_TYPE_LECTIN_1"/>
    <property type="match status" value="1"/>
</dbReference>
<dbReference type="EMBL" id="JAINUG010000358">
    <property type="protein sequence ID" value="KAJ8377319.1"/>
    <property type="molecule type" value="Genomic_DNA"/>
</dbReference>
<dbReference type="InterPro" id="IPR016186">
    <property type="entry name" value="C-type_lectin-like/link_sf"/>
</dbReference>
<dbReference type="SMART" id="SM00034">
    <property type="entry name" value="CLECT"/>
    <property type="match status" value="1"/>
</dbReference>
<dbReference type="InterPro" id="IPR001304">
    <property type="entry name" value="C-type_lectin-like"/>
</dbReference>
<dbReference type="AlphaFoldDB" id="A0AAD7RBS5"/>